<dbReference type="Proteomes" id="UP000298663">
    <property type="component" value="Unassembled WGS sequence"/>
</dbReference>
<dbReference type="EMBL" id="AZBU02000014">
    <property type="protein sequence ID" value="TKR57959.1"/>
    <property type="molecule type" value="Genomic_DNA"/>
</dbReference>
<gene>
    <name evidence="1" type="ORF">L596_030593</name>
</gene>
<protein>
    <recommendedName>
        <fullName evidence="3">DUF38 domain-containing protein</fullName>
    </recommendedName>
</protein>
<dbReference type="AlphaFoldDB" id="A0A4U5LPW8"/>
<reference evidence="1 2" key="2">
    <citation type="journal article" date="2019" name="G3 (Bethesda)">
        <title>Hybrid Assembly of the Genome of the Entomopathogenic Nematode Steinernema carpocapsae Identifies the X-Chromosome.</title>
        <authorList>
            <person name="Serra L."/>
            <person name="Macchietto M."/>
            <person name="Macias-Munoz A."/>
            <person name="McGill C.J."/>
            <person name="Rodriguez I.M."/>
            <person name="Rodriguez B."/>
            <person name="Murad R."/>
            <person name="Mortazavi A."/>
        </authorList>
    </citation>
    <scope>NUCLEOTIDE SEQUENCE [LARGE SCALE GENOMIC DNA]</scope>
    <source>
        <strain evidence="1 2">ALL</strain>
    </source>
</reference>
<evidence type="ECO:0008006" key="3">
    <source>
        <dbReference type="Google" id="ProtNLM"/>
    </source>
</evidence>
<reference evidence="1 2" key="1">
    <citation type="journal article" date="2015" name="Genome Biol.">
        <title>Comparative genomics of Steinernema reveals deeply conserved gene regulatory networks.</title>
        <authorList>
            <person name="Dillman A.R."/>
            <person name="Macchietto M."/>
            <person name="Porter C.F."/>
            <person name="Rogers A."/>
            <person name="Williams B."/>
            <person name="Antoshechkin I."/>
            <person name="Lee M.M."/>
            <person name="Goodwin Z."/>
            <person name="Lu X."/>
            <person name="Lewis E.E."/>
            <person name="Goodrich-Blair H."/>
            <person name="Stock S.P."/>
            <person name="Adams B.J."/>
            <person name="Sternberg P.W."/>
            <person name="Mortazavi A."/>
        </authorList>
    </citation>
    <scope>NUCLEOTIDE SEQUENCE [LARGE SCALE GENOMIC DNA]</scope>
    <source>
        <strain evidence="1 2">ALL</strain>
    </source>
</reference>
<comment type="caution">
    <text evidence="1">The sequence shown here is derived from an EMBL/GenBank/DDBJ whole genome shotgun (WGS) entry which is preliminary data.</text>
</comment>
<name>A0A4U5LPW8_STECR</name>
<accession>A0A4U5LPW8</accession>
<proteinExistence type="predicted"/>
<evidence type="ECO:0000313" key="1">
    <source>
        <dbReference type="EMBL" id="TKR57959.1"/>
    </source>
</evidence>
<organism evidence="1 2">
    <name type="scientific">Steinernema carpocapsae</name>
    <name type="common">Entomopathogenic nematode</name>
    <dbReference type="NCBI Taxonomy" id="34508"/>
    <lineage>
        <taxon>Eukaryota</taxon>
        <taxon>Metazoa</taxon>
        <taxon>Ecdysozoa</taxon>
        <taxon>Nematoda</taxon>
        <taxon>Chromadorea</taxon>
        <taxon>Rhabditida</taxon>
        <taxon>Tylenchina</taxon>
        <taxon>Panagrolaimomorpha</taxon>
        <taxon>Strongyloidoidea</taxon>
        <taxon>Steinernematidae</taxon>
        <taxon>Steinernema</taxon>
    </lineage>
</organism>
<sequence length="320" mass="37703">MDEVPILFREAAAALLSKPPSHEIAKFNRFPDDLWKTALCLEWGEREELSVLFYKNKTGFWLYYITRIGTHYSMETLSEFSDFKYYRFTRISFFGNSLIPPDVDEMTPLPAGPDLLLKYVQELTPQPGLWRPSFWQPKLFIIGEFDDEATRIILEWFSHIDFGQLSITAYNPVFDPILEVSLKKPRFTQRSLVGEKAGESLPDSTLDLIRDHFRSSTHLSPLFFPVRQTILTFADFELIFAALLRTPFSWKYIEDSSKSKQVLPVCQFNFEDDFKRRLSEYRTDLALEKERNMFRWRKSEDVAIKLREPRPGSWSILFCR</sequence>
<evidence type="ECO:0000313" key="2">
    <source>
        <dbReference type="Proteomes" id="UP000298663"/>
    </source>
</evidence>
<keyword evidence="2" id="KW-1185">Reference proteome</keyword>